<evidence type="ECO:0000313" key="3">
    <source>
        <dbReference type="Proteomes" id="UP000297834"/>
    </source>
</evidence>
<proteinExistence type="predicted"/>
<accession>A0A4Y7XED4</accession>
<evidence type="ECO:0000259" key="1">
    <source>
        <dbReference type="Pfam" id="PF23961"/>
    </source>
</evidence>
<protein>
    <recommendedName>
        <fullName evidence="1">Phage neck terminator protein gp12-like domain-containing protein</fullName>
    </recommendedName>
</protein>
<feature type="domain" description="Phage neck terminator protein gp12-like" evidence="1">
    <location>
        <begin position="23"/>
        <end position="175"/>
    </location>
</feature>
<dbReference type="Proteomes" id="UP000297834">
    <property type="component" value="Unassembled WGS sequence"/>
</dbReference>
<sequence length="181" mass="19969">MANTSATGGYLTPGGGALPLDEELEDALQAHVVGITGLPGFMVRPRWQPTVPEMPEPDQNWAAIGAKLSRADAGPALEQQDENTRYIRHITIDVLVTFYGPSGFEYAELFRDGLAIHQNNQPLSAIKAKLIGHGDILSIPELVNQQFIRRYDLPFTIRRKVERTYQIKPFNSPPVVSFTGG</sequence>
<keyword evidence="3" id="KW-1185">Reference proteome</keyword>
<dbReference type="OrthoDB" id="8446915at2"/>
<dbReference type="RefSeq" id="WP_134243564.1">
    <property type="nucleotide sequence ID" value="NZ_SNTY01000012.1"/>
</dbReference>
<dbReference type="AlphaFoldDB" id="A0A4Y7XED4"/>
<name>A0A4Y7XED4_9GAMM</name>
<reference evidence="2 3" key="1">
    <citation type="submission" date="2019-03" db="EMBL/GenBank/DDBJ databases">
        <title>Alkanindiges illinoisensis: a potential pathogenic isolated from ascites of a gastric cancer patient with abdominal metastasis.</title>
        <authorList>
            <person name="Hu X."/>
            <person name="Yang B."/>
            <person name="Yan X."/>
            <person name="Lin L."/>
            <person name="Zhao H."/>
            <person name="Zhou F."/>
            <person name="Su B."/>
            <person name="Chen J."/>
            <person name="Rui Y."/>
            <person name="Wang Q."/>
            <person name="Zheng L."/>
        </authorList>
    </citation>
    <scope>NUCLEOTIDE SEQUENCE [LARGE SCALE GENOMIC DNA]</scope>
    <source>
        <strain evidence="2 3">NFYY 23406</strain>
    </source>
</reference>
<dbReference type="Pfam" id="PF23961">
    <property type="entry name" value="Phage_tail_terminator_9"/>
    <property type="match status" value="1"/>
</dbReference>
<dbReference type="EMBL" id="SNTY01000012">
    <property type="protein sequence ID" value="TEU30083.1"/>
    <property type="molecule type" value="Genomic_DNA"/>
</dbReference>
<comment type="caution">
    <text evidence="2">The sequence shown here is derived from an EMBL/GenBank/DDBJ whole genome shotgun (WGS) entry which is preliminary data.</text>
</comment>
<organism evidence="2 3">
    <name type="scientific">Alkanindiges illinoisensis</name>
    <dbReference type="NCBI Taxonomy" id="197183"/>
    <lineage>
        <taxon>Bacteria</taxon>
        <taxon>Pseudomonadati</taxon>
        <taxon>Pseudomonadota</taxon>
        <taxon>Gammaproteobacteria</taxon>
        <taxon>Moraxellales</taxon>
        <taxon>Moraxellaceae</taxon>
        <taxon>Alkanindiges</taxon>
    </lineage>
</organism>
<gene>
    <name evidence="2" type="ORF">E2B99_03315</name>
</gene>
<dbReference type="InterPro" id="IPR057087">
    <property type="entry name" value="Gp12-like"/>
</dbReference>
<evidence type="ECO:0000313" key="2">
    <source>
        <dbReference type="EMBL" id="TEU30083.1"/>
    </source>
</evidence>